<evidence type="ECO:0000313" key="4">
    <source>
        <dbReference type="Proteomes" id="UP000474565"/>
    </source>
</evidence>
<dbReference type="Pfam" id="PF13946">
    <property type="entry name" value="DUF4214"/>
    <property type="match status" value="1"/>
</dbReference>
<sequence length="456" mass="48054">MKIWIPAASLAVLLTACGGSDTASTTPRTKTMALTVQGAEHAPSEYTRLLQSIYIGFFGRPADALGLQFWSKIFSERNLPLTAPELIAAYANNAELRTTLDAFAASQEFGDLYVNNHASFINALYLNAFNRNAEAAGIEFWSSLLDSKQLMPAQVVLSIVGGAQNDDAVVVAKKIEAATLFTSLLDTSGKILAYDGARVNSAVRTLLSTITAGTDMAAFRAEIDAFIATMEDIPGPFPAVSYYAGYHYLQDVTGNAPLYAANYTYGVGGVAQPASSGKLSFGQQSQTIGFSRVGTDFIYDAPVIASAGIGGGTLPAVSMLCQSVATPDGSASKSTDVLVARSATQLVDAAALANQTFTVYRENCVKGGSNLKSISFDAQGNGTFPSGSGVLTLNPVVVTRLLNGQVLPDLSTGKFLVFSAYRYQRADQSTGYVIVQHLGNQKTGVTEGALAIWSQE</sequence>
<dbReference type="AlphaFoldDB" id="A0A6L8MU21"/>
<keyword evidence="1" id="KW-0732">Signal</keyword>
<evidence type="ECO:0000256" key="1">
    <source>
        <dbReference type="SAM" id="SignalP"/>
    </source>
</evidence>
<proteinExistence type="predicted"/>
<dbReference type="InterPro" id="IPR025282">
    <property type="entry name" value="DUF4214"/>
</dbReference>
<feature type="domain" description="DUF4214" evidence="2">
    <location>
        <begin position="102"/>
        <end position="162"/>
    </location>
</feature>
<feature type="signal peptide" evidence="1">
    <location>
        <begin position="1"/>
        <end position="23"/>
    </location>
</feature>
<comment type="caution">
    <text evidence="3">The sequence shown here is derived from an EMBL/GenBank/DDBJ whole genome shotgun (WGS) entry which is preliminary data.</text>
</comment>
<protein>
    <submittedName>
        <fullName evidence="3">DUF4214 domain-containing protein</fullName>
    </submittedName>
</protein>
<evidence type="ECO:0000259" key="2">
    <source>
        <dbReference type="Pfam" id="PF13946"/>
    </source>
</evidence>
<dbReference type="EMBL" id="WWCP01000077">
    <property type="protein sequence ID" value="MYM85499.1"/>
    <property type="molecule type" value="Genomic_DNA"/>
</dbReference>
<gene>
    <name evidence="3" type="ORF">GTP44_26680</name>
</gene>
<evidence type="ECO:0000313" key="3">
    <source>
        <dbReference type="EMBL" id="MYM85499.1"/>
    </source>
</evidence>
<organism evidence="3 4">
    <name type="scientific">Duganella lactea</name>
    <dbReference type="NCBI Taxonomy" id="2692173"/>
    <lineage>
        <taxon>Bacteria</taxon>
        <taxon>Pseudomonadati</taxon>
        <taxon>Pseudomonadota</taxon>
        <taxon>Betaproteobacteria</taxon>
        <taxon>Burkholderiales</taxon>
        <taxon>Oxalobacteraceae</taxon>
        <taxon>Telluria group</taxon>
        <taxon>Duganella</taxon>
    </lineage>
</organism>
<dbReference type="RefSeq" id="WP_161021782.1">
    <property type="nucleotide sequence ID" value="NZ_WWCP01000077.1"/>
</dbReference>
<reference evidence="3 4" key="1">
    <citation type="submission" date="2019-12" db="EMBL/GenBank/DDBJ databases">
        <title>Novel species isolated from a subtropical stream in China.</title>
        <authorList>
            <person name="Lu H."/>
        </authorList>
    </citation>
    <scope>NUCLEOTIDE SEQUENCE [LARGE SCALE GENOMIC DNA]</scope>
    <source>
        <strain evidence="3 4">FT50W</strain>
    </source>
</reference>
<dbReference type="Proteomes" id="UP000474565">
    <property type="component" value="Unassembled WGS sequence"/>
</dbReference>
<name>A0A6L8MU21_9BURK</name>
<feature type="chain" id="PRO_5026916940" evidence="1">
    <location>
        <begin position="24"/>
        <end position="456"/>
    </location>
</feature>
<accession>A0A6L8MU21</accession>
<dbReference type="PROSITE" id="PS51257">
    <property type="entry name" value="PROKAR_LIPOPROTEIN"/>
    <property type="match status" value="1"/>
</dbReference>